<reference evidence="2 3" key="1">
    <citation type="journal article" date="2021" name="BMC Biol.">
        <title>Horizontally acquired antibacterial genes associated with adaptive radiation of ladybird beetles.</title>
        <authorList>
            <person name="Li H.S."/>
            <person name="Tang X.F."/>
            <person name="Huang Y.H."/>
            <person name="Xu Z.Y."/>
            <person name="Chen M.L."/>
            <person name="Du X.Y."/>
            <person name="Qiu B.Y."/>
            <person name="Chen P.T."/>
            <person name="Zhang W."/>
            <person name="Slipinski A."/>
            <person name="Escalona H.E."/>
            <person name="Waterhouse R.M."/>
            <person name="Zwick A."/>
            <person name="Pang H."/>
        </authorList>
    </citation>
    <scope>NUCLEOTIDE SEQUENCE [LARGE SCALE GENOMIC DNA]</scope>
    <source>
        <strain evidence="2">SYSU2018</strain>
    </source>
</reference>
<sequence>MILFHSDDESASDVDDRLELENENFEKRNPFYKVQKSFCRKQTYENCEFLEDFGLSINIDRDKPMSIFEHFFDYEILDLIVIESHRYAAQLSEGLNQSASELETFLGILIIMGFHQLPTIRI</sequence>
<comment type="caution">
    <text evidence="2">The sequence shown here is derived from an EMBL/GenBank/DDBJ whole genome shotgun (WGS) entry which is preliminary data.</text>
</comment>
<proteinExistence type="predicted"/>
<evidence type="ECO:0000259" key="1">
    <source>
        <dbReference type="Pfam" id="PF13843"/>
    </source>
</evidence>
<dbReference type="Proteomes" id="UP001516400">
    <property type="component" value="Unassembled WGS sequence"/>
</dbReference>
<gene>
    <name evidence="2" type="ORF">HHI36_007793</name>
</gene>
<evidence type="ECO:0000313" key="3">
    <source>
        <dbReference type="Proteomes" id="UP001516400"/>
    </source>
</evidence>
<dbReference type="Pfam" id="PF13843">
    <property type="entry name" value="DDE_Tnp_1_7"/>
    <property type="match status" value="1"/>
</dbReference>
<accession>A0ABD2MQK7</accession>
<dbReference type="AlphaFoldDB" id="A0ABD2MQK7"/>
<protein>
    <recommendedName>
        <fullName evidence="1">PiggyBac transposable element-derived protein domain-containing protein</fullName>
    </recommendedName>
</protein>
<dbReference type="InterPro" id="IPR029526">
    <property type="entry name" value="PGBD"/>
</dbReference>
<evidence type="ECO:0000313" key="2">
    <source>
        <dbReference type="EMBL" id="KAL3268690.1"/>
    </source>
</evidence>
<feature type="domain" description="PiggyBac transposable element-derived protein" evidence="1">
    <location>
        <begin position="64"/>
        <end position="119"/>
    </location>
</feature>
<keyword evidence="3" id="KW-1185">Reference proteome</keyword>
<organism evidence="2 3">
    <name type="scientific">Cryptolaemus montrouzieri</name>
    <dbReference type="NCBI Taxonomy" id="559131"/>
    <lineage>
        <taxon>Eukaryota</taxon>
        <taxon>Metazoa</taxon>
        <taxon>Ecdysozoa</taxon>
        <taxon>Arthropoda</taxon>
        <taxon>Hexapoda</taxon>
        <taxon>Insecta</taxon>
        <taxon>Pterygota</taxon>
        <taxon>Neoptera</taxon>
        <taxon>Endopterygota</taxon>
        <taxon>Coleoptera</taxon>
        <taxon>Polyphaga</taxon>
        <taxon>Cucujiformia</taxon>
        <taxon>Coccinelloidea</taxon>
        <taxon>Coccinellidae</taxon>
        <taxon>Scymninae</taxon>
        <taxon>Scymnini</taxon>
        <taxon>Cryptolaemus</taxon>
    </lineage>
</organism>
<name>A0ABD2MQK7_9CUCU</name>
<dbReference type="EMBL" id="JABFTP020000021">
    <property type="protein sequence ID" value="KAL3268690.1"/>
    <property type="molecule type" value="Genomic_DNA"/>
</dbReference>